<dbReference type="EMBL" id="LIWG01000003">
    <property type="protein sequence ID" value="MBE3607905.1"/>
    <property type="molecule type" value="Genomic_DNA"/>
</dbReference>
<reference evidence="3 4" key="1">
    <citation type="submission" date="2015-08" db="EMBL/GenBank/DDBJ databases">
        <title>Comparative genomics of the Campylobacter concisus group.</title>
        <authorList>
            <person name="Yee E."/>
            <person name="Chapman M.H."/>
            <person name="Huynh S."/>
            <person name="Bono J.L."/>
            <person name="On S.L."/>
            <person name="St Leger J."/>
            <person name="Foster G."/>
            <person name="Parker C.T."/>
            <person name="Miller W.G."/>
        </authorList>
    </citation>
    <scope>NUCLEOTIDE SEQUENCE [LARGE SCALE GENOMIC DNA]</scope>
    <source>
        <strain evidence="3 4">RM9337</strain>
    </source>
</reference>
<feature type="compositionally biased region" description="Basic and acidic residues" evidence="1">
    <location>
        <begin position="84"/>
        <end position="103"/>
    </location>
</feature>
<feature type="region of interest" description="Disordered" evidence="1">
    <location>
        <begin position="44"/>
        <end position="109"/>
    </location>
</feature>
<sequence length="109" mass="12173">MSVTPLGNVNFINQNAPVASFVSANQQARFDMQSALASTVLDDDANEVAEVRPTEESYKIDPEHEHERQKGEEQNAQSEPGKPFVKDDDDKEEQKPLEGEPGHRLNIQI</sequence>
<dbReference type="EMBL" id="JADBHS010000017">
    <property type="protein sequence ID" value="MBE2987085.1"/>
    <property type="molecule type" value="Genomic_DNA"/>
</dbReference>
<gene>
    <name evidence="2" type="ORF">CCAL12919_08150</name>
    <name evidence="3" type="ORF">CCAL9337_04060</name>
</gene>
<dbReference type="RefSeq" id="WP_170015935.1">
    <property type="nucleotide sequence ID" value="NZ_CP012545.1"/>
</dbReference>
<accession>A0AAW3ZXZ1</accession>
<reference evidence="2 5" key="2">
    <citation type="submission" date="2020-10" db="EMBL/GenBank/DDBJ databases">
        <title>Campylobacter californiensis sp. nov. isolated from cattle and feral swine in California.</title>
        <authorList>
            <person name="Miller W.G."/>
        </authorList>
    </citation>
    <scope>NUCLEOTIDE SEQUENCE [LARGE SCALE GENOMIC DNA]</scope>
    <source>
        <strain evidence="2 5">RM12919</strain>
    </source>
</reference>
<protein>
    <submittedName>
        <fullName evidence="3">Uncharacterized protein</fullName>
    </submittedName>
</protein>
<evidence type="ECO:0000313" key="3">
    <source>
        <dbReference type="EMBL" id="MBE3607905.1"/>
    </source>
</evidence>
<evidence type="ECO:0000313" key="5">
    <source>
        <dbReference type="Proteomes" id="UP001318760"/>
    </source>
</evidence>
<dbReference type="Proteomes" id="UP001318760">
    <property type="component" value="Unassembled WGS sequence"/>
</dbReference>
<feature type="compositionally biased region" description="Basic and acidic residues" evidence="1">
    <location>
        <begin position="49"/>
        <end position="73"/>
    </location>
</feature>
<evidence type="ECO:0000313" key="2">
    <source>
        <dbReference type="EMBL" id="MBE2987085.1"/>
    </source>
</evidence>
<dbReference type="Proteomes" id="UP000650616">
    <property type="component" value="Unassembled WGS sequence"/>
</dbReference>
<keyword evidence="4" id="KW-1185">Reference proteome</keyword>
<evidence type="ECO:0000256" key="1">
    <source>
        <dbReference type="SAM" id="MobiDB-lite"/>
    </source>
</evidence>
<organism evidence="3 4">
    <name type="scientific">Campylobacter californiensis</name>
    <dbReference type="NCBI Taxonomy" id="1032243"/>
    <lineage>
        <taxon>Bacteria</taxon>
        <taxon>Pseudomonadati</taxon>
        <taxon>Campylobacterota</taxon>
        <taxon>Epsilonproteobacteria</taxon>
        <taxon>Campylobacterales</taxon>
        <taxon>Campylobacteraceae</taxon>
        <taxon>Campylobacter</taxon>
    </lineage>
</organism>
<dbReference type="AlphaFoldDB" id="A0AAW3ZXZ1"/>
<proteinExistence type="predicted"/>
<evidence type="ECO:0000313" key="4">
    <source>
        <dbReference type="Proteomes" id="UP000650616"/>
    </source>
</evidence>
<name>A0AAW3ZXZ1_9BACT</name>
<comment type="caution">
    <text evidence="3">The sequence shown here is derived from an EMBL/GenBank/DDBJ whole genome shotgun (WGS) entry which is preliminary data.</text>
</comment>